<dbReference type="SUPFAM" id="SSF52317">
    <property type="entry name" value="Class I glutamine amidotransferase-like"/>
    <property type="match status" value="1"/>
</dbReference>
<accession>A0A5C7WJ53</accession>
<protein>
    <submittedName>
        <fullName evidence="4">Uncharacterized protein</fullName>
    </submittedName>
</protein>
<dbReference type="InterPro" id="IPR025646">
    <property type="entry name" value="DUF4350"/>
</dbReference>
<dbReference type="STRING" id="1122236.GCA_000378225_01342"/>
<evidence type="ECO:0000256" key="1">
    <source>
        <dbReference type="SAM" id="Phobius"/>
    </source>
</evidence>
<name>A0A5C7WJ53_METME</name>
<feature type="domain" description="DUF4350" evidence="2">
    <location>
        <begin position="186"/>
        <end position="412"/>
    </location>
</feature>
<keyword evidence="1" id="KW-0812">Transmembrane</keyword>
<dbReference type="Proteomes" id="UP000321374">
    <property type="component" value="Unassembled WGS sequence"/>
</dbReference>
<gene>
    <name evidence="4" type="ORF">E6Q51_03230</name>
</gene>
<keyword evidence="1" id="KW-1133">Transmembrane helix</keyword>
<reference evidence="4 5" key="1">
    <citation type="submission" date="2018-09" db="EMBL/GenBank/DDBJ databases">
        <title>Metagenome Assembled Genomes from an Advanced Water Purification Facility.</title>
        <authorList>
            <person name="Stamps B.W."/>
            <person name="Spear J.R."/>
        </authorList>
    </citation>
    <scope>NUCLEOTIDE SEQUENCE [LARGE SCALE GENOMIC DNA]</scope>
    <source>
        <strain evidence="4">Bin_42_2</strain>
    </source>
</reference>
<feature type="domain" description="DUF7088" evidence="3">
    <location>
        <begin position="60"/>
        <end position="132"/>
    </location>
</feature>
<dbReference type="InterPro" id="IPR055396">
    <property type="entry name" value="DUF7088"/>
</dbReference>
<sequence length="474" mass="53181">MRTDFMADLKPPYFQSKKHWRSVLAGWWQHHLAIPALLLITIVIGVVSWQFNLMADTTHNHRNTLSAASNQVLQQLPSRIEVTAFCSNSPYKGRYFRKSITALIQRYQYLHPAIDLQFIDPSNAPALARQQQIQKEGEMIIRYRGQEKRMYLPYTEEAFTNVLLQLQHGERAPVLFAHGHGEPELDDTSAQGASQLAAALNNAGLQVRQSHAFELGLGNKLPTLVLAGAMQPYTATQAQAIQSHITQGGNLVWLTDSASKQGLQSIADTLGLQISQGTVIDPTNRQFDIPLHALSTQRYASQGPTQDFSLRTFFDHAHAIHRPRQYGDPWRVIPLVAGADHGWVSHAYRSEQAGIIPAFNAETDIRGPATIALAMEKKRPSGELQRILVLGSRQFFTNAQLQRGGNLALTMQSLQWVVNNQPSISLPVTPLRDSVIALPQQQLWLILLFNSFQFGLPALLLFAGWLSWRRKHRH</sequence>
<evidence type="ECO:0000259" key="3">
    <source>
        <dbReference type="Pfam" id="PF23357"/>
    </source>
</evidence>
<dbReference type="InterPro" id="IPR029062">
    <property type="entry name" value="Class_I_gatase-like"/>
</dbReference>
<evidence type="ECO:0000313" key="5">
    <source>
        <dbReference type="Proteomes" id="UP000321374"/>
    </source>
</evidence>
<evidence type="ECO:0000259" key="2">
    <source>
        <dbReference type="Pfam" id="PF14258"/>
    </source>
</evidence>
<dbReference type="Pfam" id="PF23357">
    <property type="entry name" value="DUF7088"/>
    <property type="match status" value="1"/>
</dbReference>
<feature type="transmembrane region" description="Helical" evidence="1">
    <location>
        <begin position="32"/>
        <end position="51"/>
    </location>
</feature>
<dbReference type="Pfam" id="PF14258">
    <property type="entry name" value="DUF4350"/>
    <property type="match status" value="1"/>
</dbReference>
<keyword evidence="1" id="KW-0472">Membrane</keyword>
<evidence type="ECO:0000313" key="4">
    <source>
        <dbReference type="EMBL" id="TXI37456.1"/>
    </source>
</evidence>
<organism evidence="4 5">
    <name type="scientific">Methylophilus methylotrophus</name>
    <name type="common">Bacterium W3A1</name>
    <dbReference type="NCBI Taxonomy" id="17"/>
    <lineage>
        <taxon>Bacteria</taxon>
        <taxon>Pseudomonadati</taxon>
        <taxon>Pseudomonadota</taxon>
        <taxon>Betaproteobacteria</taxon>
        <taxon>Nitrosomonadales</taxon>
        <taxon>Methylophilaceae</taxon>
        <taxon>Methylophilus</taxon>
    </lineage>
</organism>
<dbReference type="EMBL" id="SSGG01000055">
    <property type="protein sequence ID" value="TXI37456.1"/>
    <property type="molecule type" value="Genomic_DNA"/>
</dbReference>
<feature type="transmembrane region" description="Helical" evidence="1">
    <location>
        <begin position="443"/>
        <end position="468"/>
    </location>
</feature>
<dbReference type="AlphaFoldDB" id="A0A5C7WJ53"/>
<comment type="caution">
    <text evidence="4">The sequence shown here is derived from an EMBL/GenBank/DDBJ whole genome shotgun (WGS) entry which is preliminary data.</text>
</comment>
<proteinExistence type="predicted"/>